<dbReference type="AlphaFoldDB" id="A0A2P4PNZ7"/>
<gene>
    <name evidence="1" type="ORF">GLOIN_2v1650417</name>
</gene>
<accession>A0A2P4PNZ7</accession>
<reference evidence="1 2" key="2">
    <citation type="journal article" date="2018" name="New Phytol.">
        <title>High intraspecific genome diversity in the model arbuscular mycorrhizal symbiont Rhizophagus irregularis.</title>
        <authorList>
            <person name="Chen E.C.H."/>
            <person name="Morin E."/>
            <person name="Beaudet D."/>
            <person name="Noel J."/>
            <person name="Yildirir G."/>
            <person name="Ndikumana S."/>
            <person name="Charron P."/>
            <person name="St-Onge C."/>
            <person name="Giorgi J."/>
            <person name="Kruger M."/>
            <person name="Marton T."/>
            <person name="Ropars J."/>
            <person name="Grigoriev I.V."/>
            <person name="Hainaut M."/>
            <person name="Henrissat B."/>
            <person name="Roux C."/>
            <person name="Martin F."/>
            <person name="Corradi N."/>
        </authorList>
    </citation>
    <scope>NUCLEOTIDE SEQUENCE [LARGE SCALE GENOMIC DNA]</scope>
    <source>
        <strain evidence="1 2">DAOM 197198</strain>
    </source>
</reference>
<evidence type="ECO:0000313" key="1">
    <source>
        <dbReference type="EMBL" id="POG67113.1"/>
    </source>
</evidence>
<name>A0A2P4PNZ7_RHIID</name>
<proteinExistence type="predicted"/>
<organism evidence="1 2">
    <name type="scientific">Rhizophagus irregularis (strain DAOM 181602 / DAOM 197198 / MUCL 43194)</name>
    <name type="common">Arbuscular mycorrhizal fungus</name>
    <name type="synonym">Glomus intraradices</name>
    <dbReference type="NCBI Taxonomy" id="747089"/>
    <lineage>
        <taxon>Eukaryota</taxon>
        <taxon>Fungi</taxon>
        <taxon>Fungi incertae sedis</taxon>
        <taxon>Mucoromycota</taxon>
        <taxon>Glomeromycotina</taxon>
        <taxon>Glomeromycetes</taxon>
        <taxon>Glomerales</taxon>
        <taxon>Glomeraceae</taxon>
        <taxon>Rhizophagus</taxon>
    </lineage>
</organism>
<dbReference type="VEuPathDB" id="FungiDB:RhiirFUN_022364"/>
<dbReference type="Proteomes" id="UP000018888">
    <property type="component" value="Unassembled WGS sequence"/>
</dbReference>
<reference evidence="1 2" key="1">
    <citation type="journal article" date="2013" name="Proc. Natl. Acad. Sci. U.S.A.">
        <title>Genome of an arbuscular mycorrhizal fungus provides insight into the oldest plant symbiosis.</title>
        <authorList>
            <person name="Tisserant E."/>
            <person name="Malbreil M."/>
            <person name="Kuo A."/>
            <person name="Kohler A."/>
            <person name="Symeonidi A."/>
            <person name="Balestrini R."/>
            <person name="Charron P."/>
            <person name="Duensing N."/>
            <person name="Frei Dit Frey N."/>
            <person name="Gianinazzi-Pearson V."/>
            <person name="Gilbert L.B."/>
            <person name="Handa Y."/>
            <person name="Herr J.R."/>
            <person name="Hijri M."/>
            <person name="Koul R."/>
            <person name="Kawaguchi M."/>
            <person name="Krajinski F."/>
            <person name="Lammers P.J."/>
            <person name="Masclaux F.G."/>
            <person name="Murat C."/>
            <person name="Morin E."/>
            <person name="Ndikumana S."/>
            <person name="Pagni M."/>
            <person name="Petitpierre D."/>
            <person name="Requena N."/>
            <person name="Rosikiewicz P."/>
            <person name="Riley R."/>
            <person name="Saito K."/>
            <person name="San Clemente H."/>
            <person name="Shapiro H."/>
            <person name="van Tuinen D."/>
            <person name="Becard G."/>
            <person name="Bonfante P."/>
            <person name="Paszkowski U."/>
            <person name="Shachar-Hill Y.Y."/>
            <person name="Tuskan G.A."/>
            <person name="Young P.W."/>
            <person name="Sanders I.R."/>
            <person name="Henrissat B."/>
            <person name="Rensing S.A."/>
            <person name="Grigoriev I.V."/>
            <person name="Corradi N."/>
            <person name="Roux C."/>
            <person name="Martin F."/>
        </authorList>
    </citation>
    <scope>NUCLEOTIDE SEQUENCE [LARGE SCALE GENOMIC DNA]</scope>
    <source>
        <strain evidence="1 2">DAOM 197198</strain>
    </source>
</reference>
<comment type="caution">
    <text evidence="1">The sequence shown here is derived from an EMBL/GenBank/DDBJ whole genome shotgun (WGS) entry which is preliminary data.</text>
</comment>
<feature type="non-terminal residue" evidence="1">
    <location>
        <position position="1"/>
    </location>
</feature>
<sequence>DPIKKLNTFFIKFLYDFFSLEITYHNRIRKNAQFRITKNMVWIRNLHGIYMEFT</sequence>
<keyword evidence="2" id="KW-1185">Reference proteome</keyword>
<dbReference type="EMBL" id="AUPC02000177">
    <property type="protein sequence ID" value="POG67113.1"/>
    <property type="molecule type" value="Genomic_DNA"/>
</dbReference>
<protein>
    <submittedName>
        <fullName evidence="1">Uncharacterized protein</fullName>
    </submittedName>
</protein>
<evidence type="ECO:0000313" key="2">
    <source>
        <dbReference type="Proteomes" id="UP000018888"/>
    </source>
</evidence>